<name>A0A8T0QKS2_PANVG</name>
<accession>A0A8T0QKS2</accession>
<dbReference type="AlphaFoldDB" id="A0A8T0QKS2"/>
<reference evidence="2" key="1">
    <citation type="submission" date="2020-05" db="EMBL/GenBank/DDBJ databases">
        <title>WGS assembly of Panicum virgatum.</title>
        <authorList>
            <person name="Lovell J.T."/>
            <person name="Jenkins J."/>
            <person name="Shu S."/>
            <person name="Juenger T.E."/>
            <person name="Schmutz J."/>
        </authorList>
    </citation>
    <scope>NUCLEOTIDE SEQUENCE</scope>
    <source>
        <strain evidence="2">AP13</strain>
    </source>
</reference>
<dbReference type="EMBL" id="CM029049">
    <property type="protein sequence ID" value="KAG2574195.1"/>
    <property type="molecule type" value="Genomic_DNA"/>
</dbReference>
<feature type="compositionally biased region" description="Gly residues" evidence="1">
    <location>
        <begin position="1"/>
        <end position="13"/>
    </location>
</feature>
<comment type="caution">
    <text evidence="2">The sequence shown here is derived from an EMBL/GenBank/DDBJ whole genome shotgun (WGS) entry which is preliminary data.</text>
</comment>
<feature type="compositionally biased region" description="Basic and acidic residues" evidence="1">
    <location>
        <begin position="95"/>
        <end position="104"/>
    </location>
</feature>
<gene>
    <name evidence="2" type="ORF">PVAP13_7KG310200</name>
</gene>
<feature type="region of interest" description="Disordered" evidence="1">
    <location>
        <begin position="1"/>
        <end position="104"/>
    </location>
</feature>
<evidence type="ECO:0000313" key="2">
    <source>
        <dbReference type="EMBL" id="KAG2574195.1"/>
    </source>
</evidence>
<sequence>MSRGGMSSGGGRSSLGYLFEPEETTTPYHTMAKSIPKTVKTPDINRSSAKDENKMMGAEADQAQEPPLLPPLKREASNPLLSSSRPPCNIYHTGQTDHRQGYAVHQEDRRRLGFCSERSMRNECLDLVIANLHKSMAACVCTFHHSIEKTS</sequence>
<keyword evidence="3" id="KW-1185">Reference proteome</keyword>
<dbReference type="Proteomes" id="UP000823388">
    <property type="component" value="Chromosome 7K"/>
</dbReference>
<evidence type="ECO:0000313" key="3">
    <source>
        <dbReference type="Proteomes" id="UP000823388"/>
    </source>
</evidence>
<protein>
    <submittedName>
        <fullName evidence="2">Uncharacterized protein</fullName>
    </submittedName>
</protein>
<proteinExistence type="predicted"/>
<organism evidence="2 3">
    <name type="scientific">Panicum virgatum</name>
    <name type="common">Blackwell switchgrass</name>
    <dbReference type="NCBI Taxonomy" id="38727"/>
    <lineage>
        <taxon>Eukaryota</taxon>
        <taxon>Viridiplantae</taxon>
        <taxon>Streptophyta</taxon>
        <taxon>Embryophyta</taxon>
        <taxon>Tracheophyta</taxon>
        <taxon>Spermatophyta</taxon>
        <taxon>Magnoliopsida</taxon>
        <taxon>Liliopsida</taxon>
        <taxon>Poales</taxon>
        <taxon>Poaceae</taxon>
        <taxon>PACMAD clade</taxon>
        <taxon>Panicoideae</taxon>
        <taxon>Panicodae</taxon>
        <taxon>Paniceae</taxon>
        <taxon>Panicinae</taxon>
        <taxon>Panicum</taxon>
        <taxon>Panicum sect. Hiantes</taxon>
    </lineage>
</organism>
<evidence type="ECO:0000256" key="1">
    <source>
        <dbReference type="SAM" id="MobiDB-lite"/>
    </source>
</evidence>